<comment type="caution">
    <text evidence="1">The sequence shown here is derived from an EMBL/GenBank/DDBJ whole genome shotgun (WGS) entry which is preliminary data.</text>
</comment>
<organism evidence="1 2">
    <name type="scientific">Salinibacter ruber</name>
    <dbReference type="NCBI Taxonomy" id="146919"/>
    <lineage>
        <taxon>Bacteria</taxon>
        <taxon>Pseudomonadati</taxon>
        <taxon>Rhodothermota</taxon>
        <taxon>Rhodothermia</taxon>
        <taxon>Rhodothermales</taxon>
        <taxon>Salinibacteraceae</taxon>
        <taxon>Salinibacter</taxon>
    </lineage>
</organism>
<dbReference type="EMBL" id="JANUAU010000009">
    <property type="protein sequence ID" value="MCS3678769.1"/>
    <property type="molecule type" value="Genomic_DNA"/>
</dbReference>
<dbReference type="SUPFAM" id="SSF53335">
    <property type="entry name" value="S-adenosyl-L-methionine-dependent methyltransferases"/>
    <property type="match status" value="1"/>
</dbReference>
<reference evidence="1" key="1">
    <citation type="submission" date="2022-08" db="EMBL/GenBank/DDBJ databases">
        <title>Genomic Encyclopedia of Type Strains, Phase V (KMG-V): Genome sequencing to study the core and pangenomes of soil and plant-associated prokaryotes.</title>
        <authorList>
            <person name="Whitman W."/>
        </authorList>
    </citation>
    <scope>NUCLEOTIDE SEQUENCE</scope>
    <source>
        <strain evidence="1">0</strain>
    </source>
</reference>
<dbReference type="RefSeq" id="WP_259080813.1">
    <property type="nucleotide sequence ID" value="NZ_JANUAU010000009.1"/>
</dbReference>
<accession>A0A9X2PY93</accession>
<evidence type="ECO:0000313" key="1">
    <source>
        <dbReference type="EMBL" id="MCS3678769.1"/>
    </source>
</evidence>
<evidence type="ECO:0000313" key="2">
    <source>
        <dbReference type="Proteomes" id="UP001155027"/>
    </source>
</evidence>
<sequence>MALNRLFDEFSTQPVELRELPKGPWSTPLSDVIPLLKIVCCADPQRLLEVGSYRGYTALLLAQHMSENAQLVTVDQDERHGEAYRDTAYAEHIERRVGVTGTGVLDDPDGSYDFIFLDAGHQYHEVKHDTELLLPLLSDTGVFLWHDYANWGFFRPVDGAPVNGVPEYLNELSDDIPIAHVSGADLAIHSPCWGSSQHDRFRNALMHNEGTAWETEQMRG</sequence>
<name>A0A9X2PY93_9BACT</name>
<dbReference type="AlphaFoldDB" id="A0A9X2PY93"/>
<dbReference type="InterPro" id="IPR029063">
    <property type="entry name" value="SAM-dependent_MTases_sf"/>
</dbReference>
<protein>
    <submittedName>
        <fullName evidence="1">O-methyltransferase YrrM</fullName>
    </submittedName>
</protein>
<proteinExistence type="predicted"/>
<dbReference type="Gene3D" id="3.40.50.150">
    <property type="entry name" value="Vaccinia Virus protein VP39"/>
    <property type="match status" value="1"/>
</dbReference>
<dbReference type="Proteomes" id="UP001155027">
    <property type="component" value="Unassembled WGS sequence"/>
</dbReference>
<gene>
    <name evidence="1" type="ORF">GGP71_002710</name>
</gene>
<dbReference type="CDD" id="cd02440">
    <property type="entry name" value="AdoMet_MTases"/>
    <property type="match status" value="1"/>
</dbReference>
<dbReference type="Pfam" id="PF13578">
    <property type="entry name" value="Methyltransf_24"/>
    <property type="match status" value="1"/>
</dbReference>